<evidence type="ECO:0000256" key="5">
    <source>
        <dbReference type="ARBA" id="ARBA00022840"/>
    </source>
</evidence>
<keyword evidence="4" id="KW-0547">Nucleotide-binding</keyword>
<name>A0ABY5QWV5_9HYPH</name>
<dbReference type="SMART" id="SM00382">
    <property type="entry name" value="AAA"/>
    <property type="match status" value="2"/>
</dbReference>
<keyword evidence="3" id="KW-0813">Transport</keyword>
<dbReference type="Pfam" id="PF08352">
    <property type="entry name" value="oligo_HPY"/>
    <property type="match status" value="2"/>
</dbReference>
<proteinExistence type="inferred from homology"/>
<evidence type="ECO:0000256" key="3">
    <source>
        <dbReference type="ARBA" id="ARBA00022448"/>
    </source>
</evidence>
<dbReference type="CDD" id="cd03257">
    <property type="entry name" value="ABC_NikE_OppD_transporters"/>
    <property type="match status" value="2"/>
</dbReference>
<evidence type="ECO:0000259" key="6">
    <source>
        <dbReference type="SMART" id="SM00382"/>
    </source>
</evidence>
<dbReference type="EMBL" id="CP062229">
    <property type="protein sequence ID" value="UVC15187.1"/>
    <property type="molecule type" value="Genomic_DNA"/>
</dbReference>
<keyword evidence="5 7" id="KW-0067">ATP-binding</keyword>
<dbReference type="InterPro" id="IPR050319">
    <property type="entry name" value="ABC_transp_ATP-bind"/>
</dbReference>
<evidence type="ECO:0000256" key="4">
    <source>
        <dbReference type="ARBA" id="ARBA00022741"/>
    </source>
</evidence>
<dbReference type="SUPFAM" id="SSF52540">
    <property type="entry name" value="P-loop containing nucleoside triphosphate hydrolases"/>
    <property type="match status" value="2"/>
</dbReference>
<dbReference type="InterPro" id="IPR003439">
    <property type="entry name" value="ABC_transporter-like_ATP-bd"/>
</dbReference>
<accession>A0ABY5QWV5</accession>
<sequence length="592" mass="64212">MDRTALRLFPGDVLGIVGESGSGKSTLALAMCGAIKAGLVARSGSVRIDELDLLRASARQLNDVRRREISYVPQNAGLALTPTRSIGALIREVLRFRIRGDVRRLNAIAQSLLNSLGLDGEAVISRHPHELSGGQQQRSALALALAAKPRILILDEPTAGVDASAQEAILHLLRNFATKEGVAIVCITHDLRVAASLCTRLAVMYAGRIVEDGRSSSLLASPKHPYTRALLAALPRMDERVLPEVIEGQAPSTNERISGCAFAERCVRATAECRNAEPAQATFLEGSLLCHHPWGRHLQKPKSAARAEQRVEIPCSPLLTISQVCVDIRSGRPIGDRAYRASKRGSKRLLDSVDLSVNRGETLGIVGESGSGKSTLLKVMAGVIAPSVGELRIDDRLCPDRALELRRRVQLVWQNAAAALNPRQTVLQAISAPLRLYFRMNGEQCRRKSIELLELVRLPSDYLDRLPLHLSGGEAQRVAIARACAAGPDLLLCDEITSALDVSVQAAVLKLIDDVRSETGCAIVFVSHDMAVIRSIADRVAVIKDGVICEIGRSEDLFERPQHPYSKTLIPVARLMPWSETTDNGRERLSAS</sequence>
<dbReference type="Gene3D" id="3.40.50.300">
    <property type="entry name" value="P-loop containing nucleotide triphosphate hydrolases"/>
    <property type="match status" value="2"/>
</dbReference>
<dbReference type="InterPro" id="IPR003593">
    <property type="entry name" value="AAA+_ATPase"/>
</dbReference>
<dbReference type="InterPro" id="IPR013563">
    <property type="entry name" value="Oligopep_ABC_C"/>
</dbReference>
<feature type="domain" description="AAA+ ATPase" evidence="6">
    <location>
        <begin position="359"/>
        <end position="547"/>
    </location>
</feature>
<gene>
    <name evidence="7" type="ORF">IHQ72_32245</name>
</gene>
<dbReference type="InterPro" id="IPR027417">
    <property type="entry name" value="P-loop_NTPase"/>
</dbReference>
<feature type="domain" description="AAA+ ATPase" evidence="6">
    <location>
        <begin position="10"/>
        <end position="216"/>
    </location>
</feature>
<keyword evidence="8" id="KW-1185">Reference proteome</keyword>
<evidence type="ECO:0000256" key="2">
    <source>
        <dbReference type="ARBA" id="ARBA00005417"/>
    </source>
</evidence>
<protein>
    <submittedName>
        <fullName evidence="7">ABC transporter ATP-binding protein</fullName>
    </submittedName>
</protein>
<dbReference type="Pfam" id="PF00005">
    <property type="entry name" value="ABC_tran"/>
    <property type="match status" value="2"/>
</dbReference>
<dbReference type="PANTHER" id="PTHR43776">
    <property type="entry name" value="TRANSPORT ATP-BINDING PROTEIN"/>
    <property type="match status" value="1"/>
</dbReference>
<dbReference type="NCBIfam" id="TIGR01727">
    <property type="entry name" value="oligo_HPY"/>
    <property type="match status" value="1"/>
</dbReference>
<evidence type="ECO:0000313" key="8">
    <source>
        <dbReference type="Proteomes" id="UP001058098"/>
    </source>
</evidence>
<evidence type="ECO:0000313" key="7">
    <source>
        <dbReference type="EMBL" id="UVC15187.1"/>
    </source>
</evidence>
<dbReference type="PANTHER" id="PTHR43776:SF7">
    <property type="entry name" value="D,D-DIPEPTIDE TRANSPORT ATP-BINDING PROTEIN DDPF-RELATED"/>
    <property type="match status" value="1"/>
</dbReference>
<dbReference type="GO" id="GO:0005524">
    <property type="term" value="F:ATP binding"/>
    <property type="evidence" value="ECO:0007669"/>
    <property type="project" value="UniProtKB-KW"/>
</dbReference>
<comment type="similarity">
    <text evidence="2">Belongs to the ABC transporter superfamily.</text>
</comment>
<organism evidence="7 8">
    <name type="scientific">Mesorhizobium onobrychidis</name>
    <dbReference type="NCBI Taxonomy" id="2775404"/>
    <lineage>
        <taxon>Bacteria</taxon>
        <taxon>Pseudomonadati</taxon>
        <taxon>Pseudomonadota</taxon>
        <taxon>Alphaproteobacteria</taxon>
        <taxon>Hyphomicrobiales</taxon>
        <taxon>Phyllobacteriaceae</taxon>
        <taxon>Mesorhizobium</taxon>
    </lineage>
</organism>
<dbReference type="Proteomes" id="UP001058098">
    <property type="component" value="Chromosome"/>
</dbReference>
<comment type="subcellular location">
    <subcellularLocation>
        <location evidence="1">Cell inner membrane</location>
        <topology evidence="1">Peripheral membrane protein</topology>
    </subcellularLocation>
</comment>
<reference evidence="7" key="1">
    <citation type="submission" date="2020-09" db="EMBL/GenBank/DDBJ databases">
        <title>Rhizobia associated with sainfoin plants.</title>
        <authorList>
            <person name="Asharfi S."/>
            <person name="Kuzmanovic N."/>
            <person name="Bunk B."/>
            <person name="Sproeer C."/>
            <person name="Becker M."/>
            <person name="Thuenen T."/>
        </authorList>
    </citation>
    <scope>NUCLEOTIDE SEQUENCE</scope>
    <source>
        <strain evidence="7">OM4</strain>
    </source>
</reference>
<evidence type="ECO:0000256" key="1">
    <source>
        <dbReference type="ARBA" id="ARBA00004417"/>
    </source>
</evidence>